<accession>A0A0F9BA29</accession>
<dbReference type="EMBL" id="LAZR01041971">
    <property type="protein sequence ID" value="KKL10662.1"/>
    <property type="molecule type" value="Genomic_DNA"/>
</dbReference>
<proteinExistence type="predicted"/>
<reference evidence="1" key="1">
    <citation type="journal article" date="2015" name="Nature">
        <title>Complex archaea that bridge the gap between prokaryotes and eukaryotes.</title>
        <authorList>
            <person name="Spang A."/>
            <person name="Saw J.H."/>
            <person name="Jorgensen S.L."/>
            <person name="Zaremba-Niedzwiedzka K."/>
            <person name="Martijn J."/>
            <person name="Lind A.E."/>
            <person name="van Eijk R."/>
            <person name="Schleper C."/>
            <person name="Guy L."/>
            <person name="Ettema T.J."/>
        </authorList>
    </citation>
    <scope>NUCLEOTIDE SEQUENCE</scope>
</reference>
<comment type="caution">
    <text evidence="1">The sequence shown here is derived from an EMBL/GenBank/DDBJ whole genome shotgun (WGS) entry which is preliminary data.</text>
</comment>
<organism evidence="1">
    <name type="scientific">marine sediment metagenome</name>
    <dbReference type="NCBI Taxonomy" id="412755"/>
    <lineage>
        <taxon>unclassified sequences</taxon>
        <taxon>metagenomes</taxon>
        <taxon>ecological metagenomes</taxon>
    </lineage>
</organism>
<sequence length="55" mass="6251">INLRTEKHPGEEIPFTVMVKDCRHNSKLDGLVLPMDGMPQETVDFGFLLTMVHGR</sequence>
<evidence type="ECO:0000313" key="1">
    <source>
        <dbReference type="EMBL" id="KKL10662.1"/>
    </source>
</evidence>
<name>A0A0F9BA29_9ZZZZ</name>
<gene>
    <name evidence="1" type="ORF">LCGC14_2553620</name>
</gene>
<feature type="non-terminal residue" evidence="1">
    <location>
        <position position="1"/>
    </location>
</feature>
<dbReference type="AlphaFoldDB" id="A0A0F9BA29"/>
<protein>
    <submittedName>
        <fullName evidence="1">Uncharacterized protein</fullName>
    </submittedName>
</protein>